<dbReference type="GeneID" id="72072141"/>
<accession>A0A9Q8VGB0</accession>
<proteinExistence type="predicted"/>
<evidence type="ECO:0000313" key="3">
    <source>
        <dbReference type="Proteomes" id="UP000829364"/>
    </source>
</evidence>
<gene>
    <name evidence="2" type="ORF">JDV02_010196</name>
</gene>
<evidence type="ECO:0008006" key="4">
    <source>
        <dbReference type="Google" id="ProtNLM"/>
    </source>
</evidence>
<sequence>MRKSLQPLRRQPRSAFCLDTKASLKNCLSVLFGRGGAALAHSRVAPIASTARSISHRSPYQSSGPRSWESPDHRDALAQPPIWNTDGTRQGSARRNGGFGTDVTHAATKDDVNTKTLSHGEAHPADVGIHERKPALYPRDPSHNRVWSKFESMRDQGLLKIFTGPDADALRDEVLSAALLSDKRIATLATVAHQLYLEYGFRWSDLYMKVIHYFLDKGRYDDAVRWHLHLASTLPPGTEVFGALLSSFVIDPTPQIQSTLTTIYVSSTERGLYDYIIPTLFASGQSKLARTWRKKLILFNDLPGPDSKSRHFLRFLARYHPLIELTAQELATAGLRGSGCRTNAIRSAEPAATMDHEHHPGHYSDALVAKWFASTWTSVEFAINLVHRLGLKIVGPRSLQSLALREPNAKDVAGRIAQTERLGIEISSQAYCKALVFFARQGEDELLSDLLSCDIHPDEFEDVETRQLLLAAAVRQGDWQRERLLQRIEWAIESGQSSRRLNSLLRSEFSKRRMGQTRLVLDRMDALRVQMAQSNATQLLERLFVGLSWHPPKHARRRQPNAPVDPNSPLNQAIDITRRIACHDVAIPTRYWRVLLYNLGRTGRFEELEQLCLEIVQIYTPPYGGLIPVHVEDLPATAVDEVPLAPSRPRKSHNLPSDAKAEDDKTMTRSSSPNETRGSGSVESMVVRQGKRMQQQDCNLSPNSDWAKAPTEDVANNQLEMEPDESFGNQNCYGRQSQSRMVESRSTYSGGKEDIPADLPFSHREHPVQLIFDARLQRAIVRWGFDHTLASQPTGPSLLNIRCPGTLDFDVACGVHLLALLRDQGVLIDMQVLRKAVISRIALAQVPGRRRDRSRDVNELSIENLKRLVDEAWGEEVMPSLPDLERELERQKPRLWKRYPILFGKAFDKRQRDEEEG</sequence>
<name>A0A9Q8VGB0_9HYPO</name>
<feature type="compositionally biased region" description="Polar residues" evidence="1">
    <location>
        <begin position="692"/>
        <end position="704"/>
    </location>
</feature>
<dbReference type="Proteomes" id="UP000829364">
    <property type="component" value="Chromosome 11"/>
</dbReference>
<dbReference type="EMBL" id="CP086364">
    <property type="protein sequence ID" value="UNI24453.1"/>
    <property type="molecule type" value="Genomic_DNA"/>
</dbReference>
<protein>
    <recommendedName>
        <fullName evidence="4">Pentatricopeptide repeat domain-containing protein</fullName>
    </recommendedName>
</protein>
<dbReference type="RefSeq" id="XP_047847934.1">
    <property type="nucleotide sequence ID" value="XM_047991921.1"/>
</dbReference>
<reference evidence="2" key="1">
    <citation type="submission" date="2021-11" db="EMBL/GenBank/DDBJ databases">
        <title>Purpureocillium_takamizusanense_genome.</title>
        <authorList>
            <person name="Nguyen N.-H."/>
        </authorList>
    </citation>
    <scope>NUCLEOTIDE SEQUENCE</scope>
    <source>
        <strain evidence="2">PT3</strain>
    </source>
</reference>
<feature type="region of interest" description="Disordered" evidence="1">
    <location>
        <begin position="48"/>
        <end position="105"/>
    </location>
</feature>
<dbReference type="KEGG" id="ptkz:JDV02_010196"/>
<feature type="region of interest" description="Disordered" evidence="1">
    <location>
        <begin position="641"/>
        <end position="709"/>
    </location>
</feature>
<feature type="compositionally biased region" description="Polar residues" evidence="1">
    <location>
        <begin position="668"/>
        <end position="682"/>
    </location>
</feature>
<feature type="compositionally biased region" description="Polar residues" evidence="1">
    <location>
        <begin position="50"/>
        <end position="65"/>
    </location>
</feature>
<keyword evidence="3" id="KW-1185">Reference proteome</keyword>
<organism evidence="2 3">
    <name type="scientific">Purpureocillium takamizusanense</name>
    <dbReference type="NCBI Taxonomy" id="2060973"/>
    <lineage>
        <taxon>Eukaryota</taxon>
        <taxon>Fungi</taxon>
        <taxon>Dikarya</taxon>
        <taxon>Ascomycota</taxon>
        <taxon>Pezizomycotina</taxon>
        <taxon>Sordariomycetes</taxon>
        <taxon>Hypocreomycetidae</taxon>
        <taxon>Hypocreales</taxon>
        <taxon>Ophiocordycipitaceae</taxon>
        <taxon>Purpureocillium</taxon>
    </lineage>
</organism>
<evidence type="ECO:0000256" key="1">
    <source>
        <dbReference type="SAM" id="MobiDB-lite"/>
    </source>
</evidence>
<evidence type="ECO:0000313" key="2">
    <source>
        <dbReference type="EMBL" id="UNI24453.1"/>
    </source>
</evidence>
<dbReference type="OrthoDB" id="5366531at2759"/>
<dbReference type="AlphaFoldDB" id="A0A9Q8VGB0"/>